<dbReference type="InterPro" id="IPR043502">
    <property type="entry name" value="DNA/RNA_pol_sf"/>
</dbReference>
<reference evidence="4 5" key="1">
    <citation type="submission" date="2020-04" db="EMBL/GenBank/DDBJ databases">
        <title>Perkinsus olseni comparative genomics.</title>
        <authorList>
            <person name="Bogema D.R."/>
        </authorList>
    </citation>
    <scope>NUCLEOTIDE SEQUENCE [LARGE SCALE GENOMIC DNA]</scope>
    <source>
        <strain evidence="2">00978-12</strain>
        <strain evidence="3 5">ATCC PRA-207</strain>
    </source>
</reference>
<keyword evidence="5" id="KW-1185">Reference proteome</keyword>
<dbReference type="AlphaFoldDB" id="A0A7J6R9I6"/>
<evidence type="ECO:0000313" key="2">
    <source>
        <dbReference type="EMBL" id="KAF4683577.1"/>
    </source>
</evidence>
<evidence type="ECO:0000313" key="4">
    <source>
        <dbReference type="Proteomes" id="UP000541610"/>
    </source>
</evidence>
<evidence type="ECO:0000313" key="5">
    <source>
        <dbReference type="Proteomes" id="UP000553632"/>
    </source>
</evidence>
<accession>A0A7J6R9I6</accession>
<protein>
    <submittedName>
        <fullName evidence="3">Uncharacterized protein</fullName>
    </submittedName>
</protein>
<dbReference type="InterPro" id="IPR052055">
    <property type="entry name" value="Hepadnavirus_pol/RT"/>
</dbReference>
<feature type="compositionally biased region" description="Polar residues" evidence="1">
    <location>
        <begin position="142"/>
        <end position="151"/>
    </location>
</feature>
<sequence length="801" mass="89915">MSYENAERQQQAEQSVAQRITDVSKKTGIGRIGANVTPPNRLLNDLIKKYEEGATAHRMLSMTVAYMLGGQLEPAEAFNYLGVLFKIAADNDWAVAQKYDHTVRSQWSAGSATDKNFVPDVGKLDLEALWTARRPASPPSKPQMTESSNPGSGEVEGSTAPSPATPAQVAHLHNAAKNPKTLPKDARISQTLTAAEAHGDKLAAWRAGQLQRIRDIANSKNAKARDAELKARSPPEVRALIKHLNLGALDLLLREANHPDHSLCHELAAGFRLTGDLSSNGLYPPKEDKPATPKHELLNQAESIRDLMKQASRRPAADVVKTLWTQAENEVRAKRLEGPYTEADLNKRFNGRWVFSPRFGKVESDKTREIDDLTISGVNGLTRIGERIVLDTVDCALDLLQQQKDNDKAKGRHRQYRLFKGDHQSAYRQCPINPDDYDVAVVGIYHPDRTDLVYYIHHSLPFGSKASCLHYTRVAKGICAILWYWLLLVILSYVDDFHGTAPQGLALQSYECFLEVNNIIGFYTKLAKNLEPAQRGKLLGLILSIMDDHVELDLDPNRKDALLTEIHNTLQEGIMAPAQASSLAGKLNFASSAMFGKSGRSYLRVLYNWHYNTRTQAFKPHHQVARALQWFRWAITECPRRTIALGQARKPFILPDQNKTEYVSWRPPTELLSKLKQRKTQIHALETLGALVCIYHWSYTDNYFQKEAQTTGGCDVTLYIDSTTAEGCIRKGCSTAEDLNSMCTQIWKTAATLGIYLYTLRVPSAENPADWPSRSEFRRMETLGWARARTLVDPPWRTWLE</sequence>
<dbReference type="PANTHER" id="PTHR33050">
    <property type="entry name" value="REVERSE TRANSCRIPTASE DOMAIN-CONTAINING PROTEIN"/>
    <property type="match status" value="1"/>
</dbReference>
<gene>
    <name evidence="2" type="ORF">FOZ60_008906</name>
    <name evidence="3" type="ORF">FOZ63_014405</name>
</gene>
<organism evidence="3 5">
    <name type="scientific">Perkinsus olseni</name>
    <name type="common">Perkinsus atlanticus</name>
    <dbReference type="NCBI Taxonomy" id="32597"/>
    <lineage>
        <taxon>Eukaryota</taxon>
        <taxon>Sar</taxon>
        <taxon>Alveolata</taxon>
        <taxon>Perkinsozoa</taxon>
        <taxon>Perkinsea</taxon>
        <taxon>Perkinsida</taxon>
        <taxon>Perkinsidae</taxon>
        <taxon>Perkinsus</taxon>
    </lineage>
</organism>
<dbReference type="Proteomes" id="UP000553632">
    <property type="component" value="Unassembled WGS sequence"/>
</dbReference>
<evidence type="ECO:0000313" key="3">
    <source>
        <dbReference type="EMBL" id="KAF4716360.1"/>
    </source>
</evidence>
<dbReference type="OMA" id="ITECPRR"/>
<proteinExistence type="predicted"/>
<dbReference type="Proteomes" id="UP000541610">
    <property type="component" value="Unassembled WGS sequence"/>
</dbReference>
<dbReference type="SUPFAM" id="SSF56672">
    <property type="entry name" value="DNA/RNA polymerases"/>
    <property type="match status" value="1"/>
</dbReference>
<dbReference type="EMBL" id="JABANP010000358">
    <property type="protein sequence ID" value="KAF4683577.1"/>
    <property type="molecule type" value="Genomic_DNA"/>
</dbReference>
<dbReference type="EMBL" id="JABANO010027737">
    <property type="protein sequence ID" value="KAF4716360.1"/>
    <property type="molecule type" value="Genomic_DNA"/>
</dbReference>
<feature type="region of interest" description="Disordered" evidence="1">
    <location>
        <begin position="132"/>
        <end position="167"/>
    </location>
</feature>
<comment type="caution">
    <text evidence="3">The sequence shown here is derived from an EMBL/GenBank/DDBJ whole genome shotgun (WGS) entry which is preliminary data.</text>
</comment>
<dbReference type="PANTHER" id="PTHR33050:SF7">
    <property type="entry name" value="RIBONUCLEASE H"/>
    <property type="match status" value="1"/>
</dbReference>
<dbReference type="OrthoDB" id="423494at2759"/>
<evidence type="ECO:0000256" key="1">
    <source>
        <dbReference type="SAM" id="MobiDB-lite"/>
    </source>
</evidence>
<name>A0A7J6R9I6_PEROL</name>